<proteinExistence type="predicted"/>
<dbReference type="RefSeq" id="WP_066882488.1">
    <property type="nucleotide sequence ID" value="NZ_LODL01000019.1"/>
</dbReference>
<gene>
    <name evidence="2" type="ORF">AT959_08165</name>
</gene>
<protein>
    <submittedName>
        <fullName evidence="2">Hydrolase</fullName>
    </submittedName>
</protein>
<comment type="caution">
    <text evidence="2">The sequence shown here is derived from an EMBL/GenBank/DDBJ whole genome shotgun (WGS) entry which is preliminary data.</text>
</comment>
<dbReference type="PANTHER" id="PTHR43433">
    <property type="entry name" value="HYDROLASE, ALPHA/BETA FOLD FAMILY PROTEIN"/>
    <property type="match status" value="1"/>
</dbReference>
<dbReference type="Pfam" id="PF12697">
    <property type="entry name" value="Abhydrolase_6"/>
    <property type="match status" value="1"/>
</dbReference>
<dbReference type="SUPFAM" id="SSF53474">
    <property type="entry name" value="alpha/beta-Hydrolases"/>
    <property type="match status" value="1"/>
</dbReference>
<dbReference type="EMBL" id="LODL01000019">
    <property type="protein sequence ID" value="KXB30702.1"/>
    <property type="molecule type" value="Genomic_DNA"/>
</dbReference>
<dbReference type="GO" id="GO:0016787">
    <property type="term" value="F:hydrolase activity"/>
    <property type="evidence" value="ECO:0007669"/>
    <property type="project" value="UniProtKB-KW"/>
</dbReference>
<organism evidence="2 3">
    <name type="scientific">Dechloromonas denitrificans</name>
    <dbReference type="NCBI Taxonomy" id="281362"/>
    <lineage>
        <taxon>Bacteria</taxon>
        <taxon>Pseudomonadati</taxon>
        <taxon>Pseudomonadota</taxon>
        <taxon>Betaproteobacteria</taxon>
        <taxon>Rhodocyclales</taxon>
        <taxon>Azonexaceae</taxon>
        <taxon>Dechloromonas</taxon>
    </lineage>
</organism>
<evidence type="ECO:0000313" key="3">
    <source>
        <dbReference type="Proteomes" id="UP000070186"/>
    </source>
</evidence>
<feature type="domain" description="AB hydrolase-1" evidence="1">
    <location>
        <begin position="6"/>
        <end position="240"/>
    </location>
</feature>
<sequence>MSTWILLRGLTRECRHWGDFPETLQRECSGATVCCIDLPGNGSLHAQASPPQVLAMAEHCRTQLGERGIDPPYFLLAMSLGAMVAIDWANRHPAELAGCVLINTSLRPFSPFYHRLRPRNYPSLLPMLLGQGDASCREKTILRLTSSQPERPEKQAEWAVYARQNPVSPGNAWRQLLAAARYRAPLHKPAPPMLVLGSAQDSLVNPACSRQLARLWNVAFAEHPTAGHDLPLDDGAWVASQIRCWHEKLSRTA</sequence>
<keyword evidence="2" id="KW-0378">Hydrolase</keyword>
<keyword evidence="3" id="KW-1185">Reference proteome</keyword>
<evidence type="ECO:0000313" key="2">
    <source>
        <dbReference type="EMBL" id="KXB30702.1"/>
    </source>
</evidence>
<dbReference type="InterPro" id="IPR029058">
    <property type="entry name" value="AB_hydrolase_fold"/>
</dbReference>
<evidence type="ECO:0000259" key="1">
    <source>
        <dbReference type="Pfam" id="PF12697"/>
    </source>
</evidence>
<accession>A0A133XIE8</accession>
<name>A0A133XIE8_9RHOO</name>
<dbReference type="InterPro" id="IPR050471">
    <property type="entry name" value="AB_hydrolase"/>
</dbReference>
<dbReference type="InterPro" id="IPR000073">
    <property type="entry name" value="AB_hydrolase_1"/>
</dbReference>
<dbReference type="PANTHER" id="PTHR43433:SF5">
    <property type="entry name" value="AB HYDROLASE-1 DOMAIN-CONTAINING PROTEIN"/>
    <property type="match status" value="1"/>
</dbReference>
<dbReference type="AlphaFoldDB" id="A0A133XIE8"/>
<reference evidence="2 3" key="1">
    <citation type="submission" date="2015-12" db="EMBL/GenBank/DDBJ databases">
        <title>Nitrous oxide reduction kinetics distinguish bacteria harboring typical versus atypical NosZ.</title>
        <authorList>
            <person name="Yoon S."/>
            <person name="Nissen S."/>
            <person name="Park D."/>
            <person name="Sanford R.A."/>
            <person name="Loeffler F.E."/>
        </authorList>
    </citation>
    <scope>NUCLEOTIDE SEQUENCE [LARGE SCALE GENOMIC DNA]</scope>
    <source>
        <strain evidence="2 3">ATCC BAA-841</strain>
    </source>
</reference>
<dbReference type="STRING" id="281362.AT959_08165"/>
<dbReference type="Gene3D" id="3.40.50.1820">
    <property type="entry name" value="alpha/beta hydrolase"/>
    <property type="match status" value="1"/>
</dbReference>
<dbReference type="Proteomes" id="UP000070186">
    <property type="component" value="Unassembled WGS sequence"/>
</dbReference>